<accession>A0A1B3AZY7</accession>
<evidence type="ECO:0000313" key="2">
    <source>
        <dbReference type="EMBL" id="AOE44337.1"/>
    </source>
</evidence>
<gene>
    <name evidence="2" type="primary">57</name>
    <name evidence="2" type="ORF">SEA_EYRE_57</name>
</gene>
<sequence length="362" mass="39714">MAKATGKDHARVNLDIWNDDDWLDLSPAAQHLYLVLWTSPGLTYCGAGDWRPRKIAQRASGWTVRGVELAAAELARERFVIIDADTEEFLLRSWMKHDGLWKQPNMAVSMANARADLASRTLRGVVVFEVLKIREEHPEMGGWNRDALVDLLAQRPVDPATVRPFRPDADPSVDPSADPPVDPKVDPYAYPSVNHQPRGKADPSVDPGPTPSPSPAPISILHSPAVPESSHQGAVELAPRRGTRASKRIAELNATSRSGVANQFATQFANWAGGGIPQQSLIEIAQEVDQLIRDGIDAHQIAEGVKAWHGSDRVYPSQIPHFVTKAAKSSEPQSKPTKATERAVDTITTTERLIAEFREANR</sequence>
<evidence type="ECO:0000313" key="3">
    <source>
        <dbReference type="Proteomes" id="UP000201149"/>
    </source>
</evidence>
<dbReference type="RefSeq" id="YP_009292448.1">
    <property type="nucleotide sequence ID" value="NC_031122.1"/>
</dbReference>
<protein>
    <submittedName>
        <fullName evidence="2">HTH DNA binding protein</fullName>
    </submittedName>
</protein>
<feature type="region of interest" description="Disordered" evidence="1">
    <location>
        <begin position="160"/>
        <end position="242"/>
    </location>
</feature>
<reference evidence="3" key="1">
    <citation type="submission" date="2016-07" db="EMBL/GenBank/DDBJ databases">
        <authorList>
            <person name="Florea S."/>
            <person name="Webb J.S."/>
            <person name="Jaromczyk J."/>
            <person name="Schardl C.L."/>
        </authorList>
    </citation>
    <scope>NUCLEOTIDE SEQUENCE [LARGE SCALE GENOMIC DNA]</scope>
</reference>
<dbReference type="OrthoDB" id="4926at10239"/>
<proteinExistence type="predicted"/>
<dbReference type="KEGG" id="vg:29068963"/>
<feature type="compositionally biased region" description="Pro residues" evidence="1">
    <location>
        <begin position="206"/>
        <end position="216"/>
    </location>
</feature>
<evidence type="ECO:0000256" key="1">
    <source>
        <dbReference type="SAM" id="MobiDB-lite"/>
    </source>
</evidence>
<keyword evidence="3" id="KW-1185">Reference proteome</keyword>
<dbReference type="Proteomes" id="UP000201149">
    <property type="component" value="Segment"/>
</dbReference>
<dbReference type="GeneID" id="29068963"/>
<organism evidence="2 3">
    <name type="scientific">Gordonia phage Eyre</name>
    <dbReference type="NCBI Taxonomy" id="1887646"/>
    <lineage>
        <taxon>Viruses</taxon>
        <taxon>Duplodnaviria</taxon>
        <taxon>Heunggongvirae</taxon>
        <taxon>Uroviricota</taxon>
        <taxon>Caudoviricetes</taxon>
        <taxon>Eyrevirus</taxon>
        <taxon>Eyrevirus eyre</taxon>
    </lineage>
</organism>
<dbReference type="EMBL" id="KX557277">
    <property type="protein sequence ID" value="AOE44337.1"/>
    <property type="molecule type" value="Genomic_DNA"/>
</dbReference>
<name>A0A1B3AZY7_9CAUD</name>